<dbReference type="AlphaFoldDB" id="A0A2J0Q8I8"/>
<name>A0A2J0Q8I8_9BACT</name>
<accession>A0A2J0Q8I8</accession>
<dbReference type="EMBL" id="PCXQ01000001">
    <property type="protein sequence ID" value="PJE51570.1"/>
    <property type="molecule type" value="Genomic_DNA"/>
</dbReference>
<gene>
    <name evidence="2" type="ORF">COV29_00215</name>
</gene>
<dbReference type="Pfam" id="PF05168">
    <property type="entry name" value="HEPN"/>
    <property type="match status" value="1"/>
</dbReference>
<comment type="caution">
    <text evidence="2">The sequence shown here is derived from an EMBL/GenBank/DDBJ whole genome shotgun (WGS) entry which is preliminary data.</text>
</comment>
<reference evidence="2 3" key="1">
    <citation type="submission" date="2017-09" db="EMBL/GenBank/DDBJ databases">
        <title>Depth-based differentiation of microbial function through sediment-hosted aquifers and enrichment of novel symbionts in the deep terrestrial subsurface.</title>
        <authorList>
            <person name="Probst A.J."/>
            <person name="Ladd B."/>
            <person name="Jarett J.K."/>
            <person name="Geller-Mcgrath D.E."/>
            <person name="Sieber C.M."/>
            <person name="Emerson J.B."/>
            <person name="Anantharaman K."/>
            <person name="Thomas B.C."/>
            <person name="Malmstrom R."/>
            <person name="Stieglmeier M."/>
            <person name="Klingl A."/>
            <person name="Woyke T."/>
            <person name="Ryan C.M."/>
            <person name="Banfield J.F."/>
        </authorList>
    </citation>
    <scope>NUCLEOTIDE SEQUENCE [LARGE SCALE GENOMIC DNA]</scope>
    <source>
        <strain evidence="2">CG10_big_fil_rev_8_21_14_0_10_36_16</strain>
    </source>
</reference>
<evidence type="ECO:0000259" key="1">
    <source>
        <dbReference type="Pfam" id="PF05168"/>
    </source>
</evidence>
<dbReference type="Proteomes" id="UP000228496">
    <property type="component" value="Unassembled WGS sequence"/>
</dbReference>
<dbReference type="GO" id="GO:0003677">
    <property type="term" value="F:DNA binding"/>
    <property type="evidence" value="ECO:0007669"/>
    <property type="project" value="UniProtKB-KW"/>
</dbReference>
<sequence>MALFWDNPEYGDFKKLALRRIREAITLFNNKEYSGAYYLAGYAVELALKACYCKNVKEKSFPPKKSVYQKLYSHDLNDLLSVSGIKWAFDKRAGKDKGFESNWSTVKDWTEESRYGICKKTDAEALINSIKDRRKGILVWIKKLW</sequence>
<dbReference type="Gene3D" id="1.20.120.330">
    <property type="entry name" value="Nucleotidyltransferases domain 2"/>
    <property type="match status" value="1"/>
</dbReference>
<evidence type="ECO:0000313" key="3">
    <source>
        <dbReference type="Proteomes" id="UP000228496"/>
    </source>
</evidence>
<keyword evidence="2" id="KW-0238">DNA-binding</keyword>
<dbReference type="SUPFAM" id="SSF81593">
    <property type="entry name" value="Nucleotidyltransferase substrate binding subunit/domain"/>
    <property type="match status" value="1"/>
</dbReference>
<evidence type="ECO:0000313" key="2">
    <source>
        <dbReference type="EMBL" id="PJE51570.1"/>
    </source>
</evidence>
<dbReference type="InterPro" id="IPR007842">
    <property type="entry name" value="HEPN_dom"/>
</dbReference>
<organism evidence="2 3">
    <name type="scientific">Candidatus Yanofskybacteria bacterium CG10_big_fil_rev_8_21_14_0_10_36_16</name>
    <dbReference type="NCBI Taxonomy" id="1975096"/>
    <lineage>
        <taxon>Bacteria</taxon>
        <taxon>Candidatus Yanofskyibacteriota</taxon>
    </lineage>
</organism>
<protein>
    <submittedName>
        <fullName evidence="2">DNA-binding protein</fullName>
    </submittedName>
</protein>
<proteinExistence type="predicted"/>
<feature type="domain" description="HEPN" evidence="1">
    <location>
        <begin position="13"/>
        <end position="125"/>
    </location>
</feature>